<comment type="caution">
    <text evidence="3">The sequence shown here is derived from an EMBL/GenBank/DDBJ whole genome shotgun (WGS) entry which is preliminary data.</text>
</comment>
<proteinExistence type="predicted"/>
<organism evidence="3 4">
    <name type="scientific">Tanacetum coccineum</name>
    <dbReference type="NCBI Taxonomy" id="301880"/>
    <lineage>
        <taxon>Eukaryota</taxon>
        <taxon>Viridiplantae</taxon>
        <taxon>Streptophyta</taxon>
        <taxon>Embryophyta</taxon>
        <taxon>Tracheophyta</taxon>
        <taxon>Spermatophyta</taxon>
        <taxon>Magnoliopsida</taxon>
        <taxon>eudicotyledons</taxon>
        <taxon>Gunneridae</taxon>
        <taxon>Pentapetalae</taxon>
        <taxon>asterids</taxon>
        <taxon>campanulids</taxon>
        <taxon>Asterales</taxon>
        <taxon>Asteraceae</taxon>
        <taxon>Asteroideae</taxon>
        <taxon>Anthemideae</taxon>
        <taxon>Anthemidinae</taxon>
        <taxon>Tanacetum</taxon>
    </lineage>
</organism>
<feature type="region of interest" description="Disordered" evidence="1">
    <location>
        <begin position="119"/>
        <end position="148"/>
    </location>
</feature>
<dbReference type="Proteomes" id="UP001151760">
    <property type="component" value="Unassembled WGS sequence"/>
</dbReference>
<gene>
    <name evidence="3" type="ORF">Tco_1123915</name>
</gene>
<dbReference type="EMBL" id="BQNB010021544">
    <property type="protein sequence ID" value="GJU07485.1"/>
    <property type="molecule type" value="Genomic_DNA"/>
</dbReference>
<evidence type="ECO:0000256" key="2">
    <source>
        <dbReference type="SAM" id="Phobius"/>
    </source>
</evidence>
<reference evidence="3" key="2">
    <citation type="submission" date="2022-01" db="EMBL/GenBank/DDBJ databases">
        <authorList>
            <person name="Yamashiro T."/>
            <person name="Shiraishi A."/>
            <person name="Satake H."/>
            <person name="Nakayama K."/>
        </authorList>
    </citation>
    <scope>NUCLEOTIDE SEQUENCE</scope>
</reference>
<feature type="non-terminal residue" evidence="3">
    <location>
        <position position="1"/>
    </location>
</feature>
<keyword evidence="2" id="KW-0812">Transmembrane</keyword>
<keyword evidence="4" id="KW-1185">Reference proteome</keyword>
<keyword evidence="2" id="KW-1133">Transmembrane helix</keyword>
<name>A0ABQ5J4P4_9ASTR</name>
<sequence>FQVDNTAARCTSFLLTGLVSAGSTMVLLLSFLLDALCLLVAMAYAADSVYMLVGILLLVDSFLLIRCMFLLSAWFLLLEDSFCWSKQQLIEEYENICRCLEKDRLLSAQYNLLPPADDHDSAGGSSFHPAGSATPMSGSKHRGVRSDTSLWDRPVDDFLSSESESDDDIEDYIPPIPYGAFKDWEIVRCPLRSSTFTSTDEQVLRYFRLNPDVDVGLDLWRDVNLLCQSLHSDDVEDFWRTQDEWVVSSWKLYPRSSVHVLDLTNGKTVYMFVGNVYPIRATLLERMLRHRLTVPPSYCRDVVVAGNVIQTVQAGLRESYECLASAPLVDMVINPPWNLPFLGAKGLTSPEQTATGKGISNPLMAVMFLLLMLMLLLELLLSSAAAYFVPKLLFKSYLPQEAPI</sequence>
<protein>
    <submittedName>
        <fullName evidence="3">Uncharacterized protein</fullName>
    </submittedName>
</protein>
<feature type="transmembrane region" description="Helical" evidence="2">
    <location>
        <begin position="366"/>
        <end position="389"/>
    </location>
</feature>
<accession>A0ABQ5J4P4</accession>
<feature type="transmembrane region" description="Helical" evidence="2">
    <location>
        <begin position="12"/>
        <end position="45"/>
    </location>
</feature>
<evidence type="ECO:0000313" key="4">
    <source>
        <dbReference type="Proteomes" id="UP001151760"/>
    </source>
</evidence>
<evidence type="ECO:0000256" key="1">
    <source>
        <dbReference type="SAM" id="MobiDB-lite"/>
    </source>
</evidence>
<keyword evidence="2" id="KW-0472">Membrane</keyword>
<evidence type="ECO:0000313" key="3">
    <source>
        <dbReference type="EMBL" id="GJU07485.1"/>
    </source>
</evidence>
<feature type="transmembrane region" description="Helical" evidence="2">
    <location>
        <begin position="51"/>
        <end position="78"/>
    </location>
</feature>
<reference evidence="3" key="1">
    <citation type="journal article" date="2022" name="Int. J. Mol. Sci.">
        <title>Draft Genome of Tanacetum Coccineum: Genomic Comparison of Closely Related Tanacetum-Family Plants.</title>
        <authorList>
            <person name="Yamashiro T."/>
            <person name="Shiraishi A."/>
            <person name="Nakayama K."/>
            <person name="Satake H."/>
        </authorList>
    </citation>
    <scope>NUCLEOTIDE SEQUENCE</scope>
</reference>